<gene>
    <name evidence="1" type="ORF">MUN79_07145</name>
</gene>
<keyword evidence="2" id="KW-1185">Reference proteome</keyword>
<evidence type="ECO:0000313" key="2">
    <source>
        <dbReference type="Proteomes" id="UP000831796"/>
    </source>
</evidence>
<proteinExistence type="predicted"/>
<dbReference type="KEGG" id="hcu:MUN79_07145"/>
<sequence>MTAGHAVVLTFPKGAAPAQGLPAQLVTYNNRFYRANNLQVQPVLLGDNMDLVVVQSLPGAKVAQNYALKLRGPQSPLSKLRGAGYQTLIIGIDNLPLLLQSKDVEEYLRFYEKTYK</sequence>
<organism evidence="1 2">
    <name type="scientific">Hymenobacter cellulosilyticus</name>
    <dbReference type="NCBI Taxonomy" id="2932248"/>
    <lineage>
        <taxon>Bacteria</taxon>
        <taxon>Pseudomonadati</taxon>
        <taxon>Bacteroidota</taxon>
        <taxon>Cytophagia</taxon>
        <taxon>Cytophagales</taxon>
        <taxon>Hymenobacteraceae</taxon>
        <taxon>Hymenobacter</taxon>
    </lineage>
</organism>
<protein>
    <submittedName>
        <fullName evidence="1">Uncharacterized protein</fullName>
    </submittedName>
</protein>
<evidence type="ECO:0000313" key="1">
    <source>
        <dbReference type="EMBL" id="UOQ73690.1"/>
    </source>
</evidence>
<dbReference type="RefSeq" id="WP_244677040.1">
    <property type="nucleotide sequence ID" value="NZ_CP095046.1"/>
</dbReference>
<dbReference type="EMBL" id="CP095046">
    <property type="protein sequence ID" value="UOQ73690.1"/>
    <property type="molecule type" value="Genomic_DNA"/>
</dbReference>
<name>A0A8T9QCX5_9BACT</name>
<dbReference type="Proteomes" id="UP000831796">
    <property type="component" value="Chromosome"/>
</dbReference>
<accession>A0A8T9QCX5</accession>
<reference evidence="1" key="1">
    <citation type="submission" date="2022-04" db="EMBL/GenBank/DDBJ databases">
        <title>Hymenobacter sp. isolated from the air.</title>
        <authorList>
            <person name="Won M."/>
            <person name="Lee C.-M."/>
            <person name="Woen H.-Y."/>
            <person name="Kwon S.-W."/>
        </authorList>
    </citation>
    <scope>NUCLEOTIDE SEQUENCE</scope>
    <source>
        <strain evidence="1">5116S-3</strain>
    </source>
</reference>
<dbReference type="AlphaFoldDB" id="A0A8T9QCX5"/>